<keyword evidence="2" id="KW-1185">Reference proteome</keyword>
<reference evidence="1" key="1">
    <citation type="submission" date="2022-12" db="EMBL/GenBank/DDBJ databases">
        <authorList>
            <person name="Petersen C."/>
        </authorList>
    </citation>
    <scope>NUCLEOTIDE SEQUENCE</scope>
    <source>
        <strain evidence="1">IBT 16125</strain>
    </source>
</reference>
<accession>A0AAD6CAK3</accession>
<name>A0AAD6CAK3_9EURO</name>
<dbReference type="RefSeq" id="XP_056768777.1">
    <property type="nucleotide sequence ID" value="XM_056904670.1"/>
</dbReference>
<dbReference type="AlphaFoldDB" id="A0AAD6CAK3"/>
<evidence type="ECO:0000313" key="1">
    <source>
        <dbReference type="EMBL" id="KAJ5459735.1"/>
    </source>
</evidence>
<evidence type="ECO:0000313" key="2">
    <source>
        <dbReference type="Proteomes" id="UP001213681"/>
    </source>
</evidence>
<gene>
    <name evidence="1" type="ORF">N7458_001287</name>
</gene>
<dbReference type="Proteomes" id="UP001213681">
    <property type="component" value="Unassembled WGS sequence"/>
</dbReference>
<comment type="caution">
    <text evidence="1">The sequence shown here is derived from an EMBL/GenBank/DDBJ whole genome shotgun (WGS) entry which is preliminary data.</text>
</comment>
<proteinExistence type="predicted"/>
<dbReference type="GeneID" id="81594913"/>
<protein>
    <submittedName>
        <fullName evidence="1">Uncharacterized protein</fullName>
    </submittedName>
</protein>
<reference evidence="1" key="2">
    <citation type="journal article" date="2023" name="IMA Fungus">
        <title>Comparative genomic study of the Penicillium genus elucidates a diverse pangenome and 15 lateral gene transfer events.</title>
        <authorList>
            <person name="Petersen C."/>
            <person name="Sorensen T."/>
            <person name="Nielsen M.R."/>
            <person name="Sondergaard T.E."/>
            <person name="Sorensen J.L."/>
            <person name="Fitzpatrick D.A."/>
            <person name="Frisvad J.C."/>
            <person name="Nielsen K.L."/>
        </authorList>
    </citation>
    <scope>NUCLEOTIDE SEQUENCE</scope>
    <source>
        <strain evidence="1">IBT 16125</strain>
    </source>
</reference>
<dbReference type="EMBL" id="JAPVEA010000002">
    <property type="protein sequence ID" value="KAJ5459735.1"/>
    <property type="molecule type" value="Genomic_DNA"/>
</dbReference>
<organism evidence="1 2">
    <name type="scientific">Penicillium daleae</name>
    <dbReference type="NCBI Taxonomy" id="63821"/>
    <lineage>
        <taxon>Eukaryota</taxon>
        <taxon>Fungi</taxon>
        <taxon>Dikarya</taxon>
        <taxon>Ascomycota</taxon>
        <taxon>Pezizomycotina</taxon>
        <taxon>Eurotiomycetes</taxon>
        <taxon>Eurotiomycetidae</taxon>
        <taxon>Eurotiales</taxon>
        <taxon>Aspergillaceae</taxon>
        <taxon>Penicillium</taxon>
    </lineage>
</organism>
<sequence length="79" mass="8420">MIVRGYSGFTALQGNSKVESTSKICIAVGYHKTPSMSGSSQDYLAAHMYLKDPISISTNVKGVMSMLKGPICTAGEEDE</sequence>